<dbReference type="InterPro" id="IPR058625">
    <property type="entry name" value="MdtA-like_BSH"/>
</dbReference>
<feature type="domain" description="Multidrug resistance protein MdtA-like barrel-sandwich hybrid" evidence="8">
    <location>
        <begin position="73"/>
        <end position="214"/>
    </location>
</feature>
<dbReference type="InterPro" id="IPR006143">
    <property type="entry name" value="RND_pump_MFP"/>
</dbReference>
<evidence type="ECO:0000259" key="7">
    <source>
        <dbReference type="Pfam" id="PF25876"/>
    </source>
</evidence>
<evidence type="ECO:0000256" key="3">
    <source>
        <dbReference type="ARBA" id="ARBA00022475"/>
    </source>
</evidence>
<gene>
    <name evidence="11" type="primary">mdtA_21</name>
    <name evidence="11" type="ORF">GALL_163990</name>
</gene>
<dbReference type="Gene3D" id="2.40.420.20">
    <property type="match status" value="1"/>
</dbReference>
<feature type="domain" description="Multidrug resistance protein MdtA-like C-terminal permuted SH3" evidence="10">
    <location>
        <begin position="306"/>
        <end position="364"/>
    </location>
</feature>
<evidence type="ECO:0000259" key="10">
    <source>
        <dbReference type="Pfam" id="PF25967"/>
    </source>
</evidence>
<evidence type="ECO:0000259" key="9">
    <source>
        <dbReference type="Pfam" id="PF25944"/>
    </source>
</evidence>
<proteinExistence type="predicted"/>
<dbReference type="Pfam" id="PF25944">
    <property type="entry name" value="Beta-barrel_RND"/>
    <property type="match status" value="1"/>
</dbReference>
<keyword evidence="4" id="KW-0997">Cell inner membrane</keyword>
<dbReference type="PANTHER" id="PTHR30469">
    <property type="entry name" value="MULTIDRUG RESISTANCE PROTEIN MDTA"/>
    <property type="match status" value="1"/>
</dbReference>
<keyword evidence="6" id="KW-0175">Coiled coil</keyword>
<feature type="coiled-coil region" evidence="6">
    <location>
        <begin position="110"/>
        <end position="140"/>
    </location>
</feature>
<dbReference type="EMBL" id="MLJW01000083">
    <property type="protein sequence ID" value="OIR01498.1"/>
    <property type="molecule type" value="Genomic_DNA"/>
</dbReference>
<name>A0A1J5S052_9ZZZZ</name>
<dbReference type="Pfam" id="PF25876">
    <property type="entry name" value="HH_MFP_RND"/>
    <property type="match status" value="1"/>
</dbReference>
<dbReference type="GO" id="GO:0015562">
    <property type="term" value="F:efflux transmembrane transporter activity"/>
    <property type="evidence" value="ECO:0007669"/>
    <property type="project" value="TreeGrafter"/>
</dbReference>
<dbReference type="InterPro" id="IPR058624">
    <property type="entry name" value="MdtA-like_HH"/>
</dbReference>
<feature type="domain" description="Multidrug resistance protein MdtA-like beta-barrel" evidence="9">
    <location>
        <begin position="219"/>
        <end position="302"/>
    </location>
</feature>
<keyword evidence="3" id="KW-1003">Cell membrane</keyword>
<dbReference type="PANTHER" id="PTHR30469:SF12">
    <property type="entry name" value="MULTIDRUG RESISTANCE PROTEIN MDTA"/>
    <property type="match status" value="1"/>
</dbReference>
<accession>A0A1J5S052</accession>
<dbReference type="AlphaFoldDB" id="A0A1J5S052"/>
<organism evidence="11">
    <name type="scientific">mine drainage metagenome</name>
    <dbReference type="NCBI Taxonomy" id="410659"/>
    <lineage>
        <taxon>unclassified sequences</taxon>
        <taxon>metagenomes</taxon>
        <taxon>ecological metagenomes</taxon>
    </lineage>
</organism>
<sequence>MSTSPSPKSKARRVLGLLALILIVGALIWINRITAAKAPRGGIAVVPITATIATTRDVDVTADAIGTVVPEAQVTVTSRVSGTLEAVHFKEGQMVRRGDLLAVIDPRPYAAALEQARGQLERDEAQLANARLDLERYRAAVAQHAIPEQQAAAQKATVQADEGIVLFDRGGLQAAKLNLDYTHIVSPIDGRVGLRMVDPGNNVTANGTTGLLTIVQLKPISVIFTLPQNRLQQVLAGMRAGQPLRVEAFDRSSAKPIAEGTLLTIDNQIDQATGTFKLKATFPNENTALWPGEFVSLRFLVGVRKNAITLPERTVQQGPDGDYVFVINPNDTVSQRSVTTTSTDQGVVVIEHGLAAGEHVVLDGQYRLDNGTRIRIEAPSSPAGGNSASPSSR</sequence>
<protein>
    <submittedName>
        <fullName evidence="11">Multidrug resistance protein MdtA</fullName>
    </submittedName>
</protein>
<dbReference type="NCBIfam" id="TIGR01730">
    <property type="entry name" value="RND_mfp"/>
    <property type="match status" value="1"/>
</dbReference>
<evidence type="ECO:0000256" key="4">
    <source>
        <dbReference type="ARBA" id="ARBA00022519"/>
    </source>
</evidence>
<evidence type="ECO:0000313" key="11">
    <source>
        <dbReference type="EMBL" id="OIR01498.1"/>
    </source>
</evidence>
<dbReference type="Pfam" id="PF25917">
    <property type="entry name" value="BSH_RND"/>
    <property type="match status" value="1"/>
</dbReference>
<keyword evidence="2" id="KW-0813">Transport</keyword>
<evidence type="ECO:0000259" key="8">
    <source>
        <dbReference type="Pfam" id="PF25917"/>
    </source>
</evidence>
<keyword evidence="5" id="KW-0472">Membrane</keyword>
<feature type="domain" description="Multidrug resistance protein MdtA-like alpha-helical hairpin" evidence="7">
    <location>
        <begin position="113"/>
        <end position="182"/>
    </location>
</feature>
<comment type="subcellular location">
    <subcellularLocation>
        <location evidence="1">Cell membrane</location>
    </subcellularLocation>
</comment>
<dbReference type="Gene3D" id="1.10.287.470">
    <property type="entry name" value="Helix hairpin bin"/>
    <property type="match status" value="1"/>
</dbReference>
<evidence type="ECO:0000256" key="1">
    <source>
        <dbReference type="ARBA" id="ARBA00004236"/>
    </source>
</evidence>
<reference evidence="11" key="1">
    <citation type="submission" date="2016-10" db="EMBL/GenBank/DDBJ databases">
        <title>Sequence of Gallionella enrichment culture.</title>
        <authorList>
            <person name="Poehlein A."/>
            <person name="Muehling M."/>
            <person name="Daniel R."/>
        </authorList>
    </citation>
    <scope>NUCLEOTIDE SEQUENCE</scope>
</reference>
<dbReference type="Gene3D" id="2.40.30.170">
    <property type="match status" value="1"/>
</dbReference>
<dbReference type="SUPFAM" id="SSF111369">
    <property type="entry name" value="HlyD-like secretion proteins"/>
    <property type="match status" value="1"/>
</dbReference>
<evidence type="ECO:0000256" key="5">
    <source>
        <dbReference type="ARBA" id="ARBA00023136"/>
    </source>
</evidence>
<evidence type="ECO:0000256" key="6">
    <source>
        <dbReference type="SAM" id="Coils"/>
    </source>
</evidence>
<comment type="caution">
    <text evidence="11">The sequence shown here is derived from an EMBL/GenBank/DDBJ whole genome shotgun (WGS) entry which is preliminary data.</text>
</comment>
<dbReference type="InterPro" id="IPR058626">
    <property type="entry name" value="MdtA-like_b-barrel"/>
</dbReference>
<dbReference type="Pfam" id="PF25967">
    <property type="entry name" value="RND-MFP_C"/>
    <property type="match status" value="1"/>
</dbReference>
<evidence type="ECO:0000256" key="2">
    <source>
        <dbReference type="ARBA" id="ARBA00022448"/>
    </source>
</evidence>
<dbReference type="Gene3D" id="2.40.50.100">
    <property type="match status" value="1"/>
</dbReference>
<dbReference type="InterPro" id="IPR058627">
    <property type="entry name" value="MdtA-like_C"/>
</dbReference>
<dbReference type="GO" id="GO:1990281">
    <property type="term" value="C:efflux pump complex"/>
    <property type="evidence" value="ECO:0007669"/>
    <property type="project" value="TreeGrafter"/>
</dbReference>